<gene>
    <name evidence="1" type="ORF">F4X14_17940</name>
</gene>
<sequence>MTLTTWLSDKITSEKVQYYPANASQPILLKEKDRNVNMTVKIVDVNETVTSIRLDKIQHLSSIRSGLGLTRVCDYLLVTQVRGKYHAFFVELMKTLNEDISPREQLRRSPPLLHYFLSVFRIDTGLRLAESKVDVGYLLIGDEWNKHVDKQAVRFDPKKVFVIEEYKSIKIRKSVARAILFEDLLKG</sequence>
<dbReference type="AlphaFoldDB" id="A0A6B1DBT6"/>
<proteinExistence type="predicted"/>
<dbReference type="EMBL" id="VXMH01000098">
    <property type="protein sequence ID" value="MYC96852.1"/>
    <property type="molecule type" value="Genomic_DNA"/>
</dbReference>
<reference evidence="1" key="1">
    <citation type="submission" date="2019-09" db="EMBL/GenBank/DDBJ databases">
        <title>Characterisation of the sponge microbiome using genome-centric metagenomics.</title>
        <authorList>
            <person name="Engelberts J.P."/>
            <person name="Robbins S.J."/>
            <person name="De Goeij J.M."/>
            <person name="Aranda M."/>
            <person name="Bell S.C."/>
            <person name="Webster N.S."/>
        </authorList>
    </citation>
    <scope>NUCLEOTIDE SEQUENCE</scope>
    <source>
        <strain evidence="1">SB0661_bin_32</strain>
    </source>
</reference>
<organism evidence="1">
    <name type="scientific">Caldilineaceae bacterium SB0661_bin_32</name>
    <dbReference type="NCBI Taxonomy" id="2605255"/>
    <lineage>
        <taxon>Bacteria</taxon>
        <taxon>Bacillati</taxon>
        <taxon>Chloroflexota</taxon>
        <taxon>Caldilineae</taxon>
        <taxon>Caldilineales</taxon>
        <taxon>Caldilineaceae</taxon>
    </lineage>
</organism>
<accession>A0A6B1DBT6</accession>
<evidence type="ECO:0000313" key="1">
    <source>
        <dbReference type="EMBL" id="MYC96852.1"/>
    </source>
</evidence>
<name>A0A6B1DBT6_9CHLR</name>
<comment type="caution">
    <text evidence="1">The sequence shown here is derived from an EMBL/GenBank/DDBJ whole genome shotgun (WGS) entry which is preliminary data.</text>
</comment>
<protein>
    <submittedName>
        <fullName evidence="1">Uncharacterized protein</fullName>
    </submittedName>
</protein>